<evidence type="ECO:0000313" key="3">
    <source>
        <dbReference type="Proteomes" id="UP001293254"/>
    </source>
</evidence>
<evidence type="ECO:0000313" key="2">
    <source>
        <dbReference type="EMBL" id="KAK4415895.1"/>
    </source>
</evidence>
<dbReference type="Proteomes" id="UP001293254">
    <property type="component" value="Unassembled WGS sequence"/>
</dbReference>
<comment type="caution">
    <text evidence="2">The sequence shown here is derived from an EMBL/GenBank/DDBJ whole genome shotgun (WGS) entry which is preliminary data.</text>
</comment>
<dbReference type="EMBL" id="JACGWO010000011">
    <property type="protein sequence ID" value="KAK4415895.1"/>
    <property type="molecule type" value="Genomic_DNA"/>
</dbReference>
<evidence type="ECO:0000256" key="1">
    <source>
        <dbReference type="SAM" id="MobiDB-lite"/>
    </source>
</evidence>
<protein>
    <submittedName>
        <fullName evidence="2">Uncharacterized protein</fullName>
    </submittedName>
</protein>
<feature type="compositionally biased region" description="Basic residues" evidence="1">
    <location>
        <begin position="204"/>
        <end position="215"/>
    </location>
</feature>
<organism evidence="2 3">
    <name type="scientific">Sesamum alatum</name>
    <dbReference type="NCBI Taxonomy" id="300844"/>
    <lineage>
        <taxon>Eukaryota</taxon>
        <taxon>Viridiplantae</taxon>
        <taxon>Streptophyta</taxon>
        <taxon>Embryophyta</taxon>
        <taxon>Tracheophyta</taxon>
        <taxon>Spermatophyta</taxon>
        <taxon>Magnoliopsida</taxon>
        <taxon>eudicotyledons</taxon>
        <taxon>Gunneridae</taxon>
        <taxon>Pentapetalae</taxon>
        <taxon>asterids</taxon>
        <taxon>lamiids</taxon>
        <taxon>Lamiales</taxon>
        <taxon>Pedaliaceae</taxon>
        <taxon>Sesamum</taxon>
    </lineage>
</organism>
<name>A0AAE2CBH5_9LAMI</name>
<proteinExistence type="predicted"/>
<keyword evidence="3" id="KW-1185">Reference proteome</keyword>
<sequence length="215" mass="23150">MFGTPVERDLEVTGNPRELGFFILVVRALRGLLFQRRRLPASLLPQALRLGRSPKALSDRQGNGPAQIACVSDLAHTSPEAHLHDLNTLKDGLPLVDCDFTSQQVVGPAHLAPHGCALDRGRPNISNLVQGDSSMFSSLQVPPIVPQFPHLSSDRISTASGILTSPLTITVISSPALVDVPLTEHASFPQADGRHLRSSGVYGRRSRGRPKGRGR</sequence>
<feature type="region of interest" description="Disordered" evidence="1">
    <location>
        <begin position="189"/>
        <end position="215"/>
    </location>
</feature>
<dbReference type="AlphaFoldDB" id="A0AAE2CBH5"/>
<reference evidence="2" key="2">
    <citation type="journal article" date="2024" name="Plant">
        <title>Genomic evolution and insights into agronomic trait innovations of Sesamum species.</title>
        <authorList>
            <person name="Miao H."/>
            <person name="Wang L."/>
            <person name="Qu L."/>
            <person name="Liu H."/>
            <person name="Sun Y."/>
            <person name="Le M."/>
            <person name="Wang Q."/>
            <person name="Wei S."/>
            <person name="Zheng Y."/>
            <person name="Lin W."/>
            <person name="Duan Y."/>
            <person name="Cao H."/>
            <person name="Xiong S."/>
            <person name="Wang X."/>
            <person name="Wei L."/>
            <person name="Li C."/>
            <person name="Ma Q."/>
            <person name="Ju M."/>
            <person name="Zhao R."/>
            <person name="Li G."/>
            <person name="Mu C."/>
            <person name="Tian Q."/>
            <person name="Mei H."/>
            <person name="Zhang T."/>
            <person name="Gao T."/>
            <person name="Zhang H."/>
        </authorList>
    </citation>
    <scope>NUCLEOTIDE SEQUENCE</scope>
    <source>
        <strain evidence="2">3651</strain>
    </source>
</reference>
<accession>A0AAE2CBH5</accession>
<reference evidence="2" key="1">
    <citation type="submission" date="2020-06" db="EMBL/GenBank/DDBJ databases">
        <authorList>
            <person name="Li T."/>
            <person name="Hu X."/>
            <person name="Zhang T."/>
            <person name="Song X."/>
            <person name="Zhang H."/>
            <person name="Dai N."/>
            <person name="Sheng W."/>
            <person name="Hou X."/>
            <person name="Wei L."/>
        </authorList>
    </citation>
    <scope>NUCLEOTIDE SEQUENCE</scope>
    <source>
        <strain evidence="2">3651</strain>
        <tissue evidence="2">Leaf</tissue>
    </source>
</reference>
<gene>
    <name evidence="2" type="ORF">Salat_2696900</name>
</gene>